<proteinExistence type="predicted"/>
<name>A0A5C6YTH6_9FLAO</name>
<evidence type="ECO:0000313" key="1">
    <source>
        <dbReference type="EMBL" id="TXD70758.1"/>
    </source>
</evidence>
<dbReference type="Pfam" id="PF08002">
    <property type="entry name" value="DUF1697"/>
    <property type="match status" value="1"/>
</dbReference>
<sequence length="56" mass="6366">MKTYVALLRGINIGGHKKLKMADLKLLFEVLRFDNVVTYIQSGNVFFSAKKEKGFS</sequence>
<dbReference type="PANTHER" id="PTHR36439">
    <property type="entry name" value="BLL4334 PROTEIN"/>
    <property type="match status" value="1"/>
</dbReference>
<comment type="caution">
    <text evidence="1">The sequence shown here is derived from an EMBL/GenBank/DDBJ whole genome shotgun (WGS) entry which is preliminary data.</text>
</comment>
<dbReference type="AlphaFoldDB" id="A0A5C6YTH6"/>
<dbReference type="Proteomes" id="UP000321945">
    <property type="component" value="Unassembled WGS sequence"/>
</dbReference>
<accession>A0A5C6YTH6</accession>
<dbReference type="InterPro" id="IPR012545">
    <property type="entry name" value="DUF1697"/>
</dbReference>
<dbReference type="RefSeq" id="WP_111813663.1">
    <property type="nucleotide sequence ID" value="NZ_CBCRZQ010000001.1"/>
</dbReference>
<dbReference type="EMBL" id="VORU01000001">
    <property type="protein sequence ID" value="TXD70758.1"/>
    <property type="molecule type" value="Genomic_DNA"/>
</dbReference>
<keyword evidence="2" id="KW-1185">Reference proteome</keyword>
<protein>
    <submittedName>
        <fullName evidence="1">DUF1697 domain-containing protein</fullName>
    </submittedName>
</protein>
<organism evidence="1 2">
    <name type="scientific">Aequorivita lipolytica</name>
    <dbReference type="NCBI Taxonomy" id="153267"/>
    <lineage>
        <taxon>Bacteria</taxon>
        <taxon>Pseudomonadati</taxon>
        <taxon>Bacteroidota</taxon>
        <taxon>Flavobacteriia</taxon>
        <taxon>Flavobacteriales</taxon>
        <taxon>Flavobacteriaceae</taxon>
        <taxon>Aequorivita</taxon>
    </lineage>
</organism>
<gene>
    <name evidence="1" type="ORF">ESV24_01295</name>
</gene>
<evidence type="ECO:0000313" key="2">
    <source>
        <dbReference type="Proteomes" id="UP000321945"/>
    </source>
</evidence>
<dbReference type="OrthoDB" id="9806494at2"/>
<dbReference type="SUPFAM" id="SSF160379">
    <property type="entry name" value="SP0830-like"/>
    <property type="match status" value="1"/>
</dbReference>
<reference evidence="1 2" key="1">
    <citation type="submission" date="2019-08" db="EMBL/GenBank/DDBJ databases">
        <title>Genome of Aequorivita lipolytica Y10-2 (type strain).</title>
        <authorList>
            <person name="Bowman J.P."/>
        </authorList>
    </citation>
    <scope>NUCLEOTIDE SEQUENCE [LARGE SCALE GENOMIC DNA]</scope>
    <source>
        <strain evidence="1 2">Y10-2</strain>
    </source>
</reference>
<dbReference type="PANTHER" id="PTHR36439:SF1">
    <property type="entry name" value="DUF1697 DOMAIN-CONTAINING PROTEIN"/>
    <property type="match status" value="1"/>
</dbReference>
<dbReference type="Gene3D" id="3.30.70.1280">
    <property type="entry name" value="SP0830-like domains"/>
    <property type="match status" value="1"/>
</dbReference>